<dbReference type="PIRSF" id="PIRSF500136">
    <property type="entry name" value="UDP_ManNAc_DH"/>
    <property type="match status" value="1"/>
</dbReference>
<dbReference type="SMART" id="SM00984">
    <property type="entry name" value="UDPG_MGDP_dh_C"/>
    <property type="match status" value="1"/>
</dbReference>
<accession>A0A327KRP8</accession>
<dbReference type="Pfam" id="PF00984">
    <property type="entry name" value="UDPG_MGDP_dh"/>
    <property type="match status" value="1"/>
</dbReference>
<dbReference type="InterPro" id="IPR036220">
    <property type="entry name" value="UDP-Glc/GDP-Man_DH_C_sf"/>
</dbReference>
<dbReference type="NCBIfam" id="TIGR03026">
    <property type="entry name" value="NDP-sugDHase"/>
    <property type="match status" value="1"/>
</dbReference>
<dbReference type="InterPro" id="IPR014027">
    <property type="entry name" value="UDP-Glc/GDP-Man_DH_C"/>
</dbReference>
<evidence type="ECO:0000313" key="7">
    <source>
        <dbReference type="Proteomes" id="UP000248863"/>
    </source>
</evidence>
<feature type="domain" description="UDP-glucose/GDP-mannose dehydrogenase C-terminal" evidence="5">
    <location>
        <begin position="318"/>
        <end position="423"/>
    </location>
</feature>
<dbReference type="Pfam" id="PF03721">
    <property type="entry name" value="UDPG_MGDP_dh_N"/>
    <property type="match status" value="1"/>
</dbReference>
<comment type="similarity">
    <text evidence="1 4">Belongs to the UDP-glucose/GDP-mannose dehydrogenase family.</text>
</comment>
<dbReference type="InterPro" id="IPR001732">
    <property type="entry name" value="UDP-Glc/GDP-Man_DH_N"/>
</dbReference>
<dbReference type="GO" id="GO:0016616">
    <property type="term" value="F:oxidoreductase activity, acting on the CH-OH group of donors, NAD or NADP as acceptor"/>
    <property type="evidence" value="ECO:0007669"/>
    <property type="project" value="InterPro"/>
</dbReference>
<evidence type="ECO:0000256" key="1">
    <source>
        <dbReference type="ARBA" id="ARBA00006601"/>
    </source>
</evidence>
<dbReference type="EMBL" id="NPEU01000043">
    <property type="protein sequence ID" value="RAI40353.1"/>
    <property type="molecule type" value="Genomic_DNA"/>
</dbReference>
<keyword evidence="3" id="KW-0520">NAD</keyword>
<dbReference type="AlphaFoldDB" id="A0A327KRP8"/>
<dbReference type="Proteomes" id="UP000248863">
    <property type="component" value="Unassembled WGS sequence"/>
</dbReference>
<dbReference type="OrthoDB" id="9803238at2"/>
<dbReference type="PIRSF" id="PIRSF000124">
    <property type="entry name" value="UDPglc_GDPman_dh"/>
    <property type="match status" value="1"/>
</dbReference>
<dbReference type="SUPFAM" id="SSF51735">
    <property type="entry name" value="NAD(P)-binding Rossmann-fold domains"/>
    <property type="match status" value="1"/>
</dbReference>
<gene>
    <name evidence="6" type="ORF">CH338_06540</name>
</gene>
<evidence type="ECO:0000256" key="4">
    <source>
        <dbReference type="PIRNR" id="PIRNR000124"/>
    </source>
</evidence>
<dbReference type="GO" id="GO:0000271">
    <property type="term" value="P:polysaccharide biosynthetic process"/>
    <property type="evidence" value="ECO:0007669"/>
    <property type="project" value="InterPro"/>
</dbReference>
<evidence type="ECO:0000259" key="5">
    <source>
        <dbReference type="SMART" id="SM00984"/>
    </source>
</evidence>
<evidence type="ECO:0000256" key="3">
    <source>
        <dbReference type="ARBA" id="ARBA00023027"/>
    </source>
</evidence>
<dbReference type="InterPro" id="IPR028359">
    <property type="entry name" value="UDP_ManNAc/GlcNAc_DH"/>
</dbReference>
<keyword evidence="2" id="KW-0560">Oxidoreductase</keyword>
<dbReference type="SUPFAM" id="SSF48179">
    <property type="entry name" value="6-phosphogluconate dehydrogenase C-terminal domain-like"/>
    <property type="match status" value="1"/>
</dbReference>
<dbReference type="InterPro" id="IPR008927">
    <property type="entry name" value="6-PGluconate_DH-like_C_sf"/>
</dbReference>
<name>A0A327KRP8_9BRAD</name>
<protein>
    <submittedName>
        <fullName evidence="6">UDP-glucose 6-dehydrogenase</fullName>
    </submittedName>
</protein>
<evidence type="ECO:0000313" key="6">
    <source>
        <dbReference type="EMBL" id="RAI40353.1"/>
    </source>
</evidence>
<dbReference type="InterPro" id="IPR014026">
    <property type="entry name" value="UDP-Glc/GDP-Man_DH_dimer"/>
</dbReference>
<comment type="caution">
    <text evidence="6">The sequence shown here is derived from an EMBL/GenBank/DDBJ whole genome shotgun (WGS) entry which is preliminary data.</text>
</comment>
<dbReference type="Pfam" id="PF03720">
    <property type="entry name" value="UDPG_MGDP_dh_C"/>
    <property type="match status" value="1"/>
</dbReference>
<evidence type="ECO:0000256" key="2">
    <source>
        <dbReference type="ARBA" id="ARBA00023002"/>
    </source>
</evidence>
<dbReference type="Gene3D" id="3.40.50.720">
    <property type="entry name" value="NAD(P)-binding Rossmann-like Domain"/>
    <property type="match status" value="2"/>
</dbReference>
<dbReference type="PANTHER" id="PTHR43491">
    <property type="entry name" value="UDP-N-ACETYL-D-MANNOSAMINE DEHYDROGENASE"/>
    <property type="match status" value="1"/>
</dbReference>
<dbReference type="GO" id="GO:0016628">
    <property type="term" value="F:oxidoreductase activity, acting on the CH-CH group of donors, NAD or NADP as acceptor"/>
    <property type="evidence" value="ECO:0007669"/>
    <property type="project" value="InterPro"/>
</dbReference>
<dbReference type="GO" id="GO:0051287">
    <property type="term" value="F:NAD binding"/>
    <property type="evidence" value="ECO:0007669"/>
    <property type="project" value="InterPro"/>
</dbReference>
<reference evidence="6 7" key="1">
    <citation type="submission" date="2017-07" db="EMBL/GenBank/DDBJ databases">
        <title>Draft Genome Sequences of Select Purple Nonsulfur Bacteria.</title>
        <authorList>
            <person name="Lasarre B."/>
            <person name="Mckinlay J.B."/>
        </authorList>
    </citation>
    <scope>NUCLEOTIDE SEQUENCE [LARGE SCALE GENOMIC DNA]</scope>
    <source>
        <strain evidence="6 7">DSM 11907</strain>
    </source>
</reference>
<dbReference type="InterPro" id="IPR036291">
    <property type="entry name" value="NAD(P)-bd_dom_sf"/>
</dbReference>
<sequence>MRIGIDEEVCVLGLGYVGLTLAVAMADAGFRVQGIEIREQVLSLLAEGKAHFFEPGLENRLARVIRSGHFTARKTIPENYNGTVFIVTVGTPLGADGHSRLDMVESVAREVSSRLKDGDLLIMRSTVKLGTTRKIVVPILQASGKRFDLAFCPERTLEGKALTELRQLPQIVGGDTEAASIRASQLFNRLTPTVVRVSDIETAEMIKLIDNASRDVAFAYANEVARACDAVGISAVEVIQAGKLGYPRTNLPMPGPVGGPCLEKDPHILAEGLAERGMAPAITLAARRLNEDQPSEVVRFLKELAGSLDGFPARPTIALLGIAFKGRPATDDLRGTMARPVLDALRQAFPQARLRGYDAVVAPAEIERFGLEPAPTLEAAMDGASLALILNNHPAFSAADPELLVQPMTRPAILYDFWNTFYEHRFHMPEGTRYIALGSHGKPVLPESISS</sequence>
<organism evidence="6 7">
    <name type="scientific">Rhodoplanes elegans</name>
    <dbReference type="NCBI Taxonomy" id="29408"/>
    <lineage>
        <taxon>Bacteria</taxon>
        <taxon>Pseudomonadati</taxon>
        <taxon>Pseudomonadota</taxon>
        <taxon>Alphaproteobacteria</taxon>
        <taxon>Hyphomicrobiales</taxon>
        <taxon>Nitrobacteraceae</taxon>
        <taxon>Rhodoplanes</taxon>
    </lineage>
</organism>
<dbReference type="PANTHER" id="PTHR43491:SF2">
    <property type="entry name" value="UDP-N-ACETYL-D-MANNOSAMINE DEHYDROGENASE"/>
    <property type="match status" value="1"/>
</dbReference>
<keyword evidence="7" id="KW-1185">Reference proteome</keyword>
<dbReference type="RefSeq" id="WP_111356328.1">
    <property type="nucleotide sequence ID" value="NZ_NHSK01000041.1"/>
</dbReference>
<dbReference type="InterPro" id="IPR017476">
    <property type="entry name" value="UDP-Glc/GDP-Man"/>
</dbReference>
<dbReference type="SUPFAM" id="SSF52413">
    <property type="entry name" value="UDP-glucose/GDP-mannose dehydrogenase C-terminal domain"/>
    <property type="match status" value="1"/>
</dbReference>
<proteinExistence type="inferred from homology"/>